<dbReference type="InterPro" id="IPR002372">
    <property type="entry name" value="PQQ_rpt_dom"/>
</dbReference>
<evidence type="ECO:0000313" key="3">
    <source>
        <dbReference type="Proteomes" id="UP000250790"/>
    </source>
</evidence>
<dbReference type="SMART" id="SM00564">
    <property type="entry name" value="PQQ"/>
    <property type="match status" value="2"/>
</dbReference>
<evidence type="ECO:0000259" key="1">
    <source>
        <dbReference type="Pfam" id="PF13360"/>
    </source>
</evidence>
<reference evidence="2 3" key="1">
    <citation type="submission" date="2017-04" db="EMBL/GenBank/DDBJ databases">
        <title>Unexpected and diverse lifestyles within the genus Limnohabitans.</title>
        <authorList>
            <person name="Kasalicky V."/>
            <person name="Mehrshad M."/>
            <person name="Andrei S.-A."/>
            <person name="Salcher M."/>
            <person name="Kratochvilova H."/>
            <person name="Simek K."/>
            <person name="Ghai R."/>
        </authorList>
    </citation>
    <scope>NUCLEOTIDE SEQUENCE [LARGE SCALE GENOMIC DNA]</scope>
    <source>
        <strain evidence="2 3">II-B4</strain>
    </source>
</reference>
<sequence>MDREKKMIYCGTNGHVFALDVKDGKEVWRTKLKTKFVFNAASSGDVTVILVNDVLIASCNGHIWGLKPETGQILWHNDLPSLGNRFITMCTSNVSIQYVHGQSSDHQTEQNRP</sequence>
<protein>
    <recommendedName>
        <fullName evidence="1">Pyrrolo-quinoline quinone repeat domain-containing protein</fullName>
    </recommendedName>
</protein>
<gene>
    <name evidence="2" type="ORF">B9Z37_03945</name>
</gene>
<dbReference type="InterPro" id="IPR011047">
    <property type="entry name" value="Quinoprotein_ADH-like_sf"/>
</dbReference>
<proteinExistence type="predicted"/>
<feature type="domain" description="Pyrrolo-quinoline quinone repeat" evidence="1">
    <location>
        <begin position="12"/>
        <end position="80"/>
    </location>
</feature>
<dbReference type="Gene3D" id="2.130.10.10">
    <property type="entry name" value="YVTN repeat-like/Quinoprotein amine dehydrogenase"/>
    <property type="match status" value="1"/>
</dbReference>
<accession>A0A315EI12</accession>
<keyword evidence="3" id="KW-1185">Reference proteome</keyword>
<dbReference type="InterPro" id="IPR015943">
    <property type="entry name" value="WD40/YVTN_repeat-like_dom_sf"/>
</dbReference>
<dbReference type="SUPFAM" id="SSF50998">
    <property type="entry name" value="Quinoprotein alcohol dehydrogenase-like"/>
    <property type="match status" value="1"/>
</dbReference>
<dbReference type="InterPro" id="IPR018391">
    <property type="entry name" value="PQQ_b-propeller_rpt"/>
</dbReference>
<comment type="caution">
    <text evidence="2">The sequence shown here is derived from an EMBL/GenBank/DDBJ whole genome shotgun (WGS) entry which is preliminary data.</text>
</comment>
<dbReference type="AlphaFoldDB" id="A0A315EI12"/>
<evidence type="ECO:0000313" key="2">
    <source>
        <dbReference type="EMBL" id="PUE55702.1"/>
    </source>
</evidence>
<dbReference type="Pfam" id="PF13360">
    <property type="entry name" value="PQQ_2"/>
    <property type="match status" value="1"/>
</dbReference>
<dbReference type="OrthoDB" id="9794322at2"/>
<dbReference type="Proteomes" id="UP000250790">
    <property type="component" value="Unassembled WGS sequence"/>
</dbReference>
<dbReference type="EMBL" id="NESN01000001">
    <property type="protein sequence ID" value="PUE55702.1"/>
    <property type="molecule type" value="Genomic_DNA"/>
</dbReference>
<name>A0A315EI12_9BURK</name>
<organism evidence="2 3">
    <name type="scientific">Limnohabitans parvus II-B4</name>
    <dbReference type="NCBI Taxonomy" id="1293052"/>
    <lineage>
        <taxon>Bacteria</taxon>
        <taxon>Pseudomonadati</taxon>
        <taxon>Pseudomonadota</taxon>
        <taxon>Betaproteobacteria</taxon>
        <taxon>Burkholderiales</taxon>
        <taxon>Comamonadaceae</taxon>
        <taxon>Limnohabitans</taxon>
    </lineage>
</organism>